<dbReference type="GO" id="GO:0032259">
    <property type="term" value="P:methylation"/>
    <property type="evidence" value="ECO:0007669"/>
    <property type="project" value="UniProtKB-KW"/>
</dbReference>
<dbReference type="CDD" id="cd02440">
    <property type="entry name" value="AdoMet_MTases"/>
    <property type="match status" value="1"/>
</dbReference>
<keyword evidence="6" id="KW-0808">Transferase</keyword>
<dbReference type="GO" id="GO:0005737">
    <property type="term" value="C:cytoplasm"/>
    <property type="evidence" value="ECO:0007669"/>
    <property type="project" value="UniProtKB-SubCell"/>
</dbReference>
<comment type="catalytic activity">
    <reaction evidence="10">
        <text>[protein]-L-isoaspartate + S-adenosyl-L-methionine = [protein]-L-isoaspartate alpha-methyl ester + S-adenosyl-L-homocysteine</text>
        <dbReference type="Rhea" id="RHEA:12705"/>
        <dbReference type="Rhea" id="RHEA-COMP:12143"/>
        <dbReference type="Rhea" id="RHEA-COMP:12144"/>
        <dbReference type="ChEBI" id="CHEBI:57856"/>
        <dbReference type="ChEBI" id="CHEBI:59789"/>
        <dbReference type="ChEBI" id="CHEBI:90596"/>
        <dbReference type="ChEBI" id="CHEBI:90598"/>
        <dbReference type="EC" id="2.1.1.77"/>
    </reaction>
    <physiologicalReaction direction="left-to-right" evidence="10">
        <dbReference type="Rhea" id="RHEA:12706"/>
    </physiologicalReaction>
</comment>
<dbReference type="Proteomes" id="UP001152795">
    <property type="component" value="Unassembled WGS sequence"/>
</dbReference>
<evidence type="ECO:0000256" key="12">
    <source>
        <dbReference type="ARBA" id="ARBA00042126"/>
    </source>
</evidence>
<accession>A0A7D9LP22</accession>
<dbReference type="AlphaFoldDB" id="A0A7D9LP22"/>
<evidence type="ECO:0000256" key="9">
    <source>
        <dbReference type="ARBA" id="ARBA00031350"/>
    </source>
</evidence>
<dbReference type="EC" id="2.1.1.77" evidence="3"/>
<dbReference type="PANTHER" id="PTHR11579:SF0">
    <property type="entry name" value="PROTEIN-L-ISOASPARTATE(D-ASPARTATE) O-METHYLTRANSFERASE"/>
    <property type="match status" value="1"/>
</dbReference>
<evidence type="ECO:0000313" key="14">
    <source>
        <dbReference type="Proteomes" id="UP001152795"/>
    </source>
</evidence>
<keyword evidence="14" id="KW-1185">Reference proteome</keyword>
<comment type="caution">
    <text evidence="13">The sequence shown here is derived from an EMBL/GenBank/DDBJ whole genome shotgun (WGS) entry which is preliminary data.</text>
</comment>
<dbReference type="NCBIfam" id="TIGR00080">
    <property type="entry name" value="pimt"/>
    <property type="match status" value="1"/>
</dbReference>
<evidence type="ECO:0000256" key="11">
    <source>
        <dbReference type="ARBA" id="ARBA00040923"/>
    </source>
</evidence>
<evidence type="ECO:0000256" key="4">
    <source>
        <dbReference type="ARBA" id="ARBA00022490"/>
    </source>
</evidence>
<dbReference type="FunFam" id="3.40.50.150:FF:000027">
    <property type="entry name" value="Protein-L-isoaspartate O-methyltransferase"/>
    <property type="match status" value="1"/>
</dbReference>
<dbReference type="GO" id="GO:0004719">
    <property type="term" value="F:protein-L-isoaspartate (D-aspartate) O-methyltransferase activity"/>
    <property type="evidence" value="ECO:0007669"/>
    <property type="project" value="UniProtKB-EC"/>
</dbReference>
<proteinExistence type="inferred from homology"/>
<evidence type="ECO:0000256" key="2">
    <source>
        <dbReference type="ARBA" id="ARBA00005369"/>
    </source>
</evidence>
<evidence type="ECO:0000256" key="5">
    <source>
        <dbReference type="ARBA" id="ARBA00022603"/>
    </source>
</evidence>
<keyword evidence="4" id="KW-0963">Cytoplasm</keyword>
<gene>
    <name evidence="13" type="ORF">PACLA_8A007584</name>
</gene>
<evidence type="ECO:0000256" key="7">
    <source>
        <dbReference type="ARBA" id="ARBA00022691"/>
    </source>
</evidence>
<sequence length="286" mass="31442">MKSLSGRFAKNKIIWSTLRLIPVLLGVSKASEHCYSTDPSCKDSTKENLVLKSEKQSKEYHSGMEWRSHGRDNDDLISQLKNYGIIKSGEVEKAMRNVDRGNYCPRTPYQDSPQPIGFGVTISAPHMHAHALEILKNNIKDGSKVLDVGSGSGYLCACIAQMVGKSGKVIGIDHLQGLVDLSRENILKKDKYLLDDGRVKLLFGDGWDGCTDEAPFDAIHVGAAAATVPQALVDQLKPGGRLFIPVGAEHGDQYLEQIDKQPDGSIARKRLMGVRYVPLVNKEQKT</sequence>
<evidence type="ECO:0000256" key="1">
    <source>
        <dbReference type="ARBA" id="ARBA00004496"/>
    </source>
</evidence>
<dbReference type="InterPro" id="IPR000682">
    <property type="entry name" value="PCMT"/>
</dbReference>
<keyword evidence="5" id="KW-0489">Methyltransferase</keyword>
<keyword evidence="7" id="KW-0949">S-adenosyl-L-methionine</keyword>
<evidence type="ECO:0000256" key="6">
    <source>
        <dbReference type="ARBA" id="ARBA00022679"/>
    </source>
</evidence>
<organism evidence="13 14">
    <name type="scientific">Paramuricea clavata</name>
    <name type="common">Red gorgonian</name>
    <name type="synonym">Violescent sea-whip</name>
    <dbReference type="NCBI Taxonomy" id="317549"/>
    <lineage>
        <taxon>Eukaryota</taxon>
        <taxon>Metazoa</taxon>
        <taxon>Cnidaria</taxon>
        <taxon>Anthozoa</taxon>
        <taxon>Octocorallia</taxon>
        <taxon>Malacalcyonacea</taxon>
        <taxon>Plexauridae</taxon>
        <taxon>Paramuricea</taxon>
    </lineage>
</organism>
<dbReference type="InterPro" id="IPR029063">
    <property type="entry name" value="SAM-dependent_MTases_sf"/>
</dbReference>
<dbReference type="SUPFAM" id="SSF53335">
    <property type="entry name" value="S-adenosyl-L-methionine-dependent methyltransferases"/>
    <property type="match status" value="1"/>
</dbReference>
<dbReference type="EMBL" id="CACRXK020021569">
    <property type="protein sequence ID" value="CAB4035972.1"/>
    <property type="molecule type" value="Genomic_DNA"/>
</dbReference>
<evidence type="ECO:0000256" key="10">
    <source>
        <dbReference type="ARBA" id="ARBA00035815"/>
    </source>
</evidence>
<dbReference type="Pfam" id="PF01135">
    <property type="entry name" value="PCMT"/>
    <property type="match status" value="1"/>
</dbReference>
<evidence type="ECO:0000256" key="3">
    <source>
        <dbReference type="ARBA" id="ARBA00011890"/>
    </source>
</evidence>
<evidence type="ECO:0000256" key="8">
    <source>
        <dbReference type="ARBA" id="ARBA00031323"/>
    </source>
</evidence>
<protein>
    <recommendedName>
        <fullName evidence="11">Protein-L-isoaspartate(D-aspartate) O-methyltransferase</fullName>
        <ecNumber evidence="3">2.1.1.77</ecNumber>
    </recommendedName>
    <alternativeName>
        <fullName evidence="9">L-isoaspartyl protein carboxyl methyltransferase</fullName>
    </alternativeName>
    <alternativeName>
        <fullName evidence="12">Protein L-isoaspartyl/D-aspartyl methyltransferase</fullName>
    </alternativeName>
    <alternativeName>
        <fullName evidence="8">Protein-beta-aspartate methyltransferase</fullName>
    </alternativeName>
</protein>
<comment type="similarity">
    <text evidence="2">Belongs to the methyltransferase superfamily. L-isoaspartyl/D-aspartyl protein methyltransferase family.</text>
</comment>
<dbReference type="OrthoDB" id="73890at2759"/>
<name>A0A7D9LP22_PARCT</name>
<comment type="subcellular location">
    <subcellularLocation>
        <location evidence="1">Cytoplasm</location>
    </subcellularLocation>
</comment>
<evidence type="ECO:0000313" key="13">
    <source>
        <dbReference type="EMBL" id="CAB4035972.1"/>
    </source>
</evidence>
<dbReference type="PANTHER" id="PTHR11579">
    <property type="entry name" value="PROTEIN-L-ISOASPARTATE O-METHYLTRANSFERASE"/>
    <property type="match status" value="1"/>
</dbReference>
<dbReference type="Gene3D" id="3.40.50.150">
    <property type="entry name" value="Vaccinia Virus protein VP39"/>
    <property type="match status" value="1"/>
</dbReference>
<reference evidence="13" key="1">
    <citation type="submission" date="2020-04" db="EMBL/GenBank/DDBJ databases">
        <authorList>
            <person name="Alioto T."/>
            <person name="Alioto T."/>
            <person name="Gomez Garrido J."/>
        </authorList>
    </citation>
    <scope>NUCLEOTIDE SEQUENCE</scope>
    <source>
        <strain evidence="13">A484AB</strain>
    </source>
</reference>